<dbReference type="CDD" id="cd02440">
    <property type="entry name" value="AdoMet_MTases"/>
    <property type="match status" value="1"/>
</dbReference>
<dbReference type="InterPro" id="IPR029063">
    <property type="entry name" value="SAM-dependent_MTases_sf"/>
</dbReference>
<evidence type="ECO:0000313" key="3">
    <source>
        <dbReference type="Proteomes" id="UP000565576"/>
    </source>
</evidence>
<dbReference type="Gene3D" id="3.40.50.150">
    <property type="entry name" value="Vaccinia Virus protein VP39"/>
    <property type="match status" value="1"/>
</dbReference>
<dbReference type="Pfam" id="PF08241">
    <property type="entry name" value="Methyltransf_11"/>
    <property type="match status" value="1"/>
</dbReference>
<dbReference type="GO" id="GO:0008757">
    <property type="term" value="F:S-adenosylmethionine-dependent methyltransferase activity"/>
    <property type="evidence" value="ECO:0007669"/>
    <property type="project" value="InterPro"/>
</dbReference>
<accession>A0A7X0MD80</accession>
<reference evidence="2 3" key="1">
    <citation type="submission" date="2020-08" db="EMBL/GenBank/DDBJ databases">
        <title>Genomic Encyclopedia of Type Strains, Phase IV (KMG-V): Genome sequencing to study the core and pangenomes of soil and plant-associated prokaryotes.</title>
        <authorList>
            <person name="Whitman W."/>
        </authorList>
    </citation>
    <scope>NUCLEOTIDE SEQUENCE [LARGE SCALE GENOMIC DNA]</scope>
    <source>
        <strain evidence="2 3">SEMIA 4060</strain>
    </source>
</reference>
<name>A0A7X0MD80_9HYPH</name>
<dbReference type="PANTHER" id="PTHR42912:SF80">
    <property type="entry name" value="METHYLTRANSFERASE DOMAIN-CONTAINING PROTEIN"/>
    <property type="match status" value="1"/>
</dbReference>
<feature type="domain" description="Methyltransferase type 11" evidence="1">
    <location>
        <begin position="69"/>
        <end position="163"/>
    </location>
</feature>
<keyword evidence="2" id="KW-0808">Transferase</keyword>
<dbReference type="SUPFAM" id="SSF53335">
    <property type="entry name" value="S-adenosyl-L-methionine-dependent methyltransferases"/>
    <property type="match status" value="1"/>
</dbReference>
<dbReference type="AlphaFoldDB" id="A0A7X0MD80"/>
<dbReference type="GO" id="GO:0032259">
    <property type="term" value="P:methylation"/>
    <property type="evidence" value="ECO:0007669"/>
    <property type="project" value="UniProtKB-KW"/>
</dbReference>
<dbReference type="InterPro" id="IPR013216">
    <property type="entry name" value="Methyltransf_11"/>
</dbReference>
<keyword evidence="2" id="KW-0489">Methyltransferase</keyword>
<comment type="caution">
    <text evidence="2">The sequence shown here is derived from an EMBL/GenBank/DDBJ whole genome shotgun (WGS) entry which is preliminary data.</text>
</comment>
<dbReference type="EMBL" id="JACHBG010000003">
    <property type="protein sequence ID" value="MBB6484703.1"/>
    <property type="molecule type" value="Genomic_DNA"/>
</dbReference>
<protein>
    <submittedName>
        <fullName evidence="2">Ubiquinone/menaquinone biosynthesis C-methylase UbiE</fullName>
    </submittedName>
</protein>
<sequence>MAAATFNIWQADLMDGANFDLKEEIRDYWSKRSKTFDLAFGHKIAPGAEADAWQKPIRAALGLQPKQVLELACGTGEVTQLIHDLGHDVTALDFSEAMLAVARRKHAGKARLRFLLADAEHTMEPDEAYDAIVCRHLVWTLTRPEETFREWFRLLKPGGHLVIFDGDWAQPKPGGRIAMMLIALIDRICGADRNYDGALSSRHARIMEALPFGDGLHADVLAPILETVGFAEIELQSHSPIAKAQRKNANLRNKLRTFVYGRFILVCTRPTT</sequence>
<dbReference type="InterPro" id="IPR050508">
    <property type="entry name" value="Methyltransf_Superfamily"/>
</dbReference>
<dbReference type="Proteomes" id="UP000565576">
    <property type="component" value="Unassembled WGS sequence"/>
</dbReference>
<dbReference type="PANTHER" id="PTHR42912">
    <property type="entry name" value="METHYLTRANSFERASE"/>
    <property type="match status" value="1"/>
</dbReference>
<evidence type="ECO:0000259" key="1">
    <source>
        <dbReference type="Pfam" id="PF08241"/>
    </source>
</evidence>
<keyword evidence="2" id="KW-0830">Ubiquinone</keyword>
<organism evidence="2 3">
    <name type="scientific">Rhizobium lusitanum</name>
    <dbReference type="NCBI Taxonomy" id="293958"/>
    <lineage>
        <taxon>Bacteria</taxon>
        <taxon>Pseudomonadati</taxon>
        <taxon>Pseudomonadota</taxon>
        <taxon>Alphaproteobacteria</taxon>
        <taxon>Hyphomicrobiales</taxon>
        <taxon>Rhizobiaceae</taxon>
        <taxon>Rhizobium/Agrobacterium group</taxon>
        <taxon>Rhizobium</taxon>
    </lineage>
</organism>
<proteinExistence type="predicted"/>
<gene>
    <name evidence="2" type="ORF">GGD46_001981</name>
</gene>
<evidence type="ECO:0000313" key="2">
    <source>
        <dbReference type="EMBL" id="MBB6484703.1"/>
    </source>
</evidence>